<dbReference type="PANTHER" id="PTHR30570:SF1">
    <property type="entry name" value="PHOSPHATE-BINDING PROTEIN PSTS"/>
    <property type="match status" value="1"/>
</dbReference>
<dbReference type="SUPFAM" id="SSF53850">
    <property type="entry name" value="Periplasmic binding protein-like II"/>
    <property type="match status" value="1"/>
</dbReference>
<dbReference type="InterPro" id="IPR006665">
    <property type="entry name" value="OmpA-like"/>
</dbReference>
<name>A0A370DQP3_9GAMM</name>
<dbReference type="PANTHER" id="PTHR30570">
    <property type="entry name" value="PERIPLASMIC PHOSPHATE BINDING COMPONENT OF PHOSPHATE ABC TRANSPORTER"/>
    <property type="match status" value="1"/>
</dbReference>
<keyword evidence="1" id="KW-0732">Signal</keyword>
<dbReference type="PROSITE" id="PS51123">
    <property type="entry name" value="OMPA_2"/>
    <property type="match status" value="1"/>
</dbReference>
<protein>
    <recommendedName>
        <fullName evidence="3">OmpA-like domain-containing protein</fullName>
    </recommendedName>
</protein>
<keyword evidence="2" id="KW-0472">Membrane</keyword>
<dbReference type="EMBL" id="QFXE01000006">
    <property type="protein sequence ID" value="RDH87228.1"/>
    <property type="molecule type" value="Genomic_DNA"/>
</dbReference>
<dbReference type="InterPro" id="IPR036737">
    <property type="entry name" value="OmpA-like_sf"/>
</dbReference>
<accession>A0A370DQP3</accession>
<evidence type="ECO:0000256" key="1">
    <source>
        <dbReference type="ARBA" id="ARBA00022729"/>
    </source>
</evidence>
<dbReference type="GO" id="GO:0016020">
    <property type="term" value="C:membrane"/>
    <property type="evidence" value="ECO:0007669"/>
    <property type="project" value="UniProtKB-UniRule"/>
</dbReference>
<proteinExistence type="predicted"/>
<dbReference type="Pfam" id="PF12849">
    <property type="entry name" value="PBP_like_2"/>
    <property type="match status" value="1"/>
</dbReference>
<dbReference type="InterPro" id="IPR050811">
    <property type="entry name" value="Phosphate_ABC_transporter"/>
</dbReference>
<gene>
    <name evidence="4" type="ORF">DIZ78_05345</name>
</gene>
<dbReference type="InterPro" id="IPR024370">
    <property type="entry name" value="PBP_domain"/>
</dbReference>
<organism evidence="4 5">
    <name type="scientific">endosymbiont of Escarpia spicata</name>
    <dbReference type="NCBI Taxonomy" id="2200908"/>
    <lineage>
        <taxon>Bacteria</taxon>
        <taxon>Pseudomonadati</taxon>
        <taxon>Pseudomonadota</taxon>
        <taxon>Gammaproteobacteria</taxon>
        <taxon>sulfur-oxidizing symbionts</taxon>
    </lineage>
</organism>
<sequence length="438" mass="48549">MHFRLLVLLILLFSLFNAEVKSLSLRIHGSNTVGAQLAPELIKAWLKTNGYQSIQVSQREEESTVQAEAANGDSIRVEIIAKGSSTGFKGLKGGQADLAMSSRRIKEKEIQALAPLGNMTALENEHVIALDGIAVIVHPENSLSTLKKSQIRDIFAGKITDWKMLGRAPGAIHLYARDDQSGTFDVFRSLVLGKKTPLSKKAKRFVDNTDLSNSVAADKEGIGFVGLPHILQSKALAISDGKAPAIEPKNFSVATEDYALSRRLYLYLPNSGDANSLAHQFTEYARSDAAQEVIEKVGFVSQKVFASTFELGKQYPEELRKLAQGTKRLSVNMRFSESTVFLDNKAKRDADRIYRYLDERNKLKSGILLFGFTEQKPDGIPMVNYNRSVRRADQVGKYLREKGVWVVTSRGYGNAVPVASNESELGQAKNRRVELWLK</sequence>
<keyword evidence="5" id="KW-1185">Reference proteome</keyword>
<evidence type="ECO:0000313" key="5">
    <source>
        <dbReference type="Proteomes" id="UP000254771"/>
    </source>
</evidence>
<evidence type="ECO:0000313" key="4">
    <source>
        <dbReference type="EMBL" id="RDH87228.1"/>
    </source>
</evidence>
<reference evidence="4 5" key="1">
    <citation type="journal article" date="2018" name="ISME J.">
        <title>Endosymbiont genomes yield clues of tubeworm success.</title>
        <authorList>
            <person name="Li Y."/>
            <person name="Liles M.R."/>
            <person name="Halanych K.M."/>
        </authorList>
    </citation>
    <scope>NUCLEOTIDE SEQUENCE [LARGE SCALE GENOMIC DNA]</scope>
    <source>
        <strain evidence="4">A1462</strain>
    </source>
</reference>
<dbReference type="Pfam" id="PF00691">
    <property type="entry name" value="OmpA"/>
    <property type="match status" value="1"/>
</dbReference>
<evidence type="ECO:0000259" key="3">
    <source>
        <dbReference type="PROSITE" id="PS51123"/>
    </source>
</evidence>
<dbReference type="Gene3D" id="3.40.190.10">
    <property type="entry name" value="Periplasmic binding protein-like II"/>
    <property type="match status" value="2"/>
</dbReference>
<dbReference type="Gene3D" id="3.30.1330.60">
    <property type="entry name" value="OmpA-like domain"/>
    <property type="match status" value="1"/>
</dbReference>
<dbReference type="AlphaFoldDB" id="A0A370DQP3"/>
<comment type="caution">
    <text evidence="4">The sequence shown here is derived from an EMBL/GenBank/DDBJ whole genome shotgun (WGS) entry which is preliminary data.</text>
</comment>
<feature type="domain" description="OmpA-like" evidence="3">
    <location>
        <begin position="322"/>
        <end position="438"/>
    </location>
</feature>
<dbReference type="CDD" id="cd13653">
    <property type="entry name" value="PBP2_phosphate_like_1"/>
    <property type="match status" value="1"/>
</dbReference>
<dbReference type="Proteomes" id="UP000254771">
    <property type="component" value="Unassembled WGS sequence"/>
</dbReference>
<evidence type="ECO:0000256" key="2">
    <source>
        <dbReference type="PROSITE-ProRule" id="PRU00473"/>
    </source>
</evidence>
<dbReference type="SUPFAM" id="SSF103088">
    <property type="entry name" value="OmpA-like"/>
    <property type="match status" value="1"/>
</dbReference>
<dbReference type="CDD" id="cd07185">
    <property type="entry name" value="OmpA_C-like"/>
    <property type="match status" value="1"/>
</dbReference>